<keyword evidence="1" id="KW-1133">Transmembrane helix</keyword>
<sequence length="121" mass="13046">MISKLFRTGFVLALVAILAIALMPAARAPMVFASDKLNHILAFFVLAAGGRIAWPQLNGAVLVGLLAAYGGLIEILQWEMGYGRDADWMDFLADVIAILAGMAVGHAFLQLFQQERTPAET</sequence>
<keyword evidence="1" id="KW-0472">Membrane</keyword>
<evidence type="ECO:0000256" key="1">
    <source>
        <dbReference type="SAM" id="Phobius"/>
    </source>
</evidence>
<dbReference type="RefSeq" id="WP_265557678.1">
    <property type="nucleotide sequence ID" value="NZ_CP092471.1"/>
</dbReference>
<accession>A0ABY5SWH6</accession>
<evidence type="ECO:0000313" key="2">
    <source>
        <dbReference type="EMBL" id="UVI38510.1"/>
    </source>
</evidence>
<proteinExistence type="predicted"/>
<organism evidence="2 3">
    <name type="scientific">Qipengyuania spongiae</name>
    <dbReference type="NCBI Taxonomy" id="2909673"/>
    <lineage>
        <taxon>Bacteria</taxon>
        <taxon>Pseudomonadati</taxon>
        <taxon>Pseudomonadota</taxon>
        <taxon>Alphaproteobacteria</taxon>
        <taxon>Sphingomonadales</taxon>
        <taxon>Erythrobacteraceae</taxon>
        <taxon>Qipengyuania</taxon>
    </lineage>
</organism>
<evidence type="ECO:0000313" key="3">
    <source>
        <dbReference type="Proteomes" id="UP001065265"/>
    </source>
</evidence>
<reference evidence="2" key="1">
    <citation type="submission" date="2022-02" db="EMBL/GenBank/DDBJ databases">
        <title>Qipengyuania spongiae sp. nov., isolated from marine sponge.</title>
        <authorList>
            <person name="Li Z."/>
            <person name="Zhang M."/>
        </authorList>
    </citation>
    <scope>NUCLEOTIDE SEQUENCE</scope>
    <source>
        <strain evidence="2">PHS-Z21</strain>
    </source>
</reference>
<name>A0ABY5SWH6_9SPHN</name>
<protein>
    <submittedName>
        <fullName evidence="2">Teicoplanin resistance protein VanZ</fullName>
    </submittedName>
</protein>
<keyword evidence="1" id="KW-0812">Transmembrane</keyword>
<dbReference type="Proteomes" id="UP001065265">
    <property type="component" value="Chromosome"/>
</dbReference>
<feature type="transmembrane region" description="Helical" evidence="1">
    <location>
        <begin position="88"/>
        <end position="109"/>
    </location>
</feature>
<feature type="transmembrane region" description="Helical" evidence="1">
    <location>
        <begin position="57"/>
        <end position="76"/>
    </location>
</feature>
<dbReference type="EMBL" id="CP092471">
    <property type="protein sequence ID" value="UVI38510.1"/>
    <property type="molecule type" value="Genomic_DNA"/>
</dbReference>
<gene>
    <name evidence="2" type="ORF">L1F33_09580</name>
</gene>
<keyword evidence="3" id="KW-1185">Reference proteome</keyword>